<protein>
    <recommendedName>
        <fullName evidence="4">AB hydrolase-1 domain-containing protein</fullName>
    </recommendedName>
</protein>
<evidence type="ECO:0000256" key="2">
    <source>
        <dbReference type="ARBA" id="ARBA00038334"/>
    </source>
</evidence>
<feature type="region of interest" description="Disordered" evidence="3">
    <location>
        <begin position="84"/>
        <end position="112"/>
    </location>
</feature>
<comment type="caution">
    <text evidence="5">The sequence shown here is derived from an EMBL/GenBank/DDBJ whole genome shotgun (WGS) entry which is preliminary data.</text>
</comment>
<dbReference type="SUPFAM" id="SSF53474">
    <property type="entry name" value="alpha/beta-Hydrolases"/>
    <property type="match status" value="1"/>
</dbReference>
<evidence type="ECO:0000256" key="1">
    <source>
        <dbReference type="ARBA" id="ARBA00022801"/>
    </source>
</evidence>
<feature type="domain" description="AB hydrolase-1" evidence="4">
    <location>
        <begin position="119"/>
        <end position="242"/>
    </location>
</feature>
<feature type="compositionally biased region" description="Low complexity" evidence="3">
    <location>
        <begin position="191"/>
        <end position="207"/>
    </location>
</feature>
<dbReference type="Proteomes" id="UP001345827">
    <property type="component" value="Unassembled WGS sequence"/>
</dbReference>
<evidence type="ECO:0000256" key="3">
    <source>
        <dbReference type="SAM" id="MobiDB-lite"/>
    </source>
</evidence>
<sequence length="404" mass="46541">MAQRSKLEYTPLPERAQKIVEAFIPSEEQIEREIAQYAHVKPRAPDKDMDTEVLDGVVFTHHFVLGPGDAEVIQWHYVEAGPGPTPNAYSTTKDHANDDNDDDSHYKNTEAEAEAEVETIVFLHGIPDAWYQWHHQMSHLSKPTTGAGRGYRCIAVDLKGYGQSDKAPGDYRHEGAGEQLFDMLQLILAPDNNTTNNNNTHTNTNTTDNERKVVKRKRFNLVTHDRGTVQADFIVANHPDSIIHYMRGEQHLYHFNPLLAPQGDIFKDAPWTGIMEDPIRFVVWVHNFVRGKKPLPQNEMERVIQEFSYPGISRAVPRYFNSSSFRIEWLQRRQRLLKAWKCPVLIMQGYDSKSQPREFYENARDYIPNAERVAVQYIPGGHFWTLESPKETTNAIERFMKGEI</sequence>
<dbReference type="InterPro" id="IPR000639">
    <property type="entry name" value="Epox_hydrolase-like"/>
</dbReference>
<organism evidence="5 6">
    <name type="scientific">Vermiconidia calcicola</name>
    <dbReference type="NCBI Taxonomy" id="1690605"/>
    <lineage>
        <taxon>Eukaryota</taxon>
        <taxon>Fungi</taxon>
        <taxon>Dikarya</taxon>
        <taxon>Ascomycota</taxon>
        <taxon>Pezizomycotina</taxon>
        <taxon>Dothideomycetes</taxon>
        <taxon>Dothideomycetidae</taxon>
        <taxon>Mycosphaerellales</taxon>
        <taxon>Extremaceae</taxon>
        <taxon>Vermiconidia</taxon>
    </lineage>
</organism>
<proteinExistence type="inferred from homology"/>
<gene>
    <name evidence="5" type="ORF">LTR25_007883</name>
</gene>
<dbReference type="PRINTS" id="PR00412">
    <property type="entry name" value="EPOXHYDRLASE"/>
</dbReference>
<evidence type="ECO:0000313" key="5">
    <source>
        <dbReference type="EMBL" id="KAK5532350.1"/>
    </source>
</evidence>
<evidence type="ECO:0000313" key="6">
    <source>
        <dbReference type="Proteomes" id="UP001345827"/>
    </source>
</evidence>
<dbReference type="EMBL" id="JAXLQG010000015">
    <property type="protein sequence ID" value="KAK5532350.1"/>
    <property type="molecule type" value="Genomic_DNA"/>
</dbReference>
<name>A0AAV9Q0K6_9PEZI</name>
<dbReference type="Gene3D" id="3.40.50.1820">
    <property type="entry name" value="alpha/beta hydrolase"/>
    <property type="match status" value="1"/>
</dbReference>
<keyword evidence="6" id="KW-1185">Reference proteome</keyword>
<dbReference type="InterPro" id="IPR029058">
    <property type="entry name" value="AB_hydrolase_fold"/>
</dbReference>
<dbReference type="GO" id="GO:0016787">
    <property type="term" value="F:hydrolase activity"/>
    <property type="evidence" value="ECO:0007669"/>
    <property type="project" value="UniProtKB-KW"/>
</dbReference>
<dbReference type="PANTHER" id="PTHR43329">
    <property type="entry name" value="EPOXIDE HYDROLASE"/>
    <property type="match status" value="1"/>
</dbReference>
<dbReference type="AlphaFoldDB" id="A0AAV9Q0K6"/>
<evidence type="ECO:0000259" key="4">
    <source>
        <dbReference type="Pfam" id="PF00561"/>
    </source>
</evidence>
<dbReference type="InterPro" id="IPR000073">
    <property type="entry name" value="AB_hydrolase_1"/>
</dbReference>
<reference evidence="5 6" key="1">
    <citation type="submission" date="2023-06" db="EMBL/GenBank/DDBJ databases">
        <title>Black Yeasts Isolated from many extreme environments.</title>
        <authorList>
            <person name="Coleine C."/>
            <person name="Stajich J.E."/>
            <person name="Selbmann L."/>
        </authorList>
    </citation>
    <scope>NUCLEOTIDE SEQUENCE [LARGE SCALE GENOMIC DNA]</scope>
    <source>
        <strain evidence="5 6">CCFEE 5887</strain>
    </source>
</reference>
<accession>A0AAV9Q0K6</accession>
<feature type="compositionally biased region" description="Basic and acidic residues" evidence="3">
    <location>
        <begin position="92"/>
        <end position="110"/>
    </location>
</feature>
<feature type="region of interest" description="Disordered" evidence="3">
    <location>
        <begin position="191"/>
        <end position="210"/>
    </location>
</feature>
<comment type="similarity">
    <text evidence="2">Belongs to the AB hydrolase superfamily. Epoxide hydrolase family.</text>
</comment>
<dbReference type="Pfam" id="PF00561">
    <property type="entry name" value="Abhydrolase_1"/>
    <property type="match status" value="1"/>
</dbReference>
<keyword evidence="1" id="KW-0378">Hydrolase</keyword>